<reference evidence="1" key="1">
    <citation type="submission" date="2022-07" db="EMBL/GenBank/DDBJ databases">
        <title>Genome Sequence of Agrocybe chaxingu.</title>
        <authorList>
            <person name="Buettner E."/>
        </authorList>
    </citation>
    <scope>NUCLEOTIDE SEQUENCE</scope>
    <source>
        <strain evidence="1">MP-N11</strain>
    </source>
</reference>
<dbReference type="AlphaFoldDB" id="A0A9W8MRZ3"/>
<evidence type="ECO:0000313" key="2">
    <source>
        <dbReference type="Proteomes" id="UP001148786"/>
    </source>
</evidence>
<keyword evidence="2" id="KW-1185">Reference proteome</keyword>
<dbReference type="EMBL" id="JANKHO010000837">
    <property type="protein sequence ID" value="KAJ3505833.1"/>
    <property type="molecule type" value="Genomic_DNA"/>
</dbReference>
<dbReference type="Proteomes" id="UP001148786">
    <property type="component" value="Unassembled WGS sequence"/>
</dbReference>
<protein>
    <submittedName>
        <fullName evidence="1">Uncharacterized protein</fullName>
    </submittedName>
</protein>
<sequence length="84" mass="9872">MHLAINTVVETEVILKFQRECRSFCILLVIDDGISWELEGKQILDPRFVMLKFQRFTVEDWIRSAKGKENMWLAAELKLSLTDN</sequence>
<comment type="caution">
    <text evidence="1">The sequence shown here is derived from an EMBL/GenBank/DDBJ whole genome shotgun (WGS) entry which is preliminary data.</text>
</comment>
<evidence type="ECO:0000313" key="1">
    <source>
        <dbReference type="EMBL" id="KAJ3505833.1"/>
    </source>
</evidence>
<name>A0A9W8MRZ3_9AGAR</name>
<organism evidence="1 2">
    <name type="scientific">Agrocybe chaxingu</name>
    <dbReference type="NCBI Taxonomy" id="84603"/>
    <lineage>
        <taxon>Eukaryota</taxon>
        <taxon>Fungi</taxon>
        <taxon>Dikarya</taxon>
        <taxon>Basidiomycota</taxon>
        <taxon>Agaricomycotina</taxon>
        <taxon>Agaricomycetes</taxon>
        <taxon>Agaricomycetidae</taxon>
        <taxon>Agaricales</taxon>
        <taxon>Agaricineae</taxon>
        <taxon>Strophariaceae</taxon>
        <taxon>Agrocybe</taxon>
    </lineage>
</organism>
<accession>A0A9W8MRZ3</accession>
<gene>
    <name evidence="1" type="ORF">NLJ89_g7209</name>
</gene>
<proteinExistence type="predicted"/>